<protein>
    <submittedName>
        <fullName evidence="1">Uncharacterized protein</fullName>
    </submittedName>
</protein>
<dbReference type="Proteomes" id="UP001162060">
    <property type="component" value="Unassembled WGS sequence"/>
</dbReference>
<proteinExistence type="predicted"/>
<name>A0AAV1T9R6_9STRA</name>
<gene>
    <name evidence="1" type="ORF">PM001_LOCUS3292</name>
</gene>
<evidence type="ECO:0000313" key="2">
    <source>
        <dbReference type="Proteomes" id="UP001162060"/>
    </source>
</evidence>
<organism evidence="1 2">
    <name type="scientific">Peronospora matthiolae</name>
    <dbReference type="NCBI Taxonomy" id="2874970"/>
    <lineage>
        <taxon>Eukaryota</taxon>
        <taxon>Sar</taxon>
        <taxon>Stramenopiles</taxon>
        <taxon>Oomycota</taxon>
        <taxon>Peronosporomycetes</taxon>
        <taxon>Peronosporales</taxon>
        <taxon>Peronosporaceae</taxon>
        <taxon>Peronospora</taxon>
    </lineage>
</organism>
<comment type="caution">
    <text evidence="1">The sequence shown here is derived from an EMBL/GenBank/DDBJ whole genome shotgun (WGS) entry which is preliminary data.</text>
</comment>
<reference evidence="1" key="1">
    <citation type="submission" date="2024-01" db="EMBL/GenBank/DDBJ databases">
        <authorList>
            <person name="Webb A."/>
        </authorList>
    </citation>
    <scope>NUCLEOTIDE SEQUENCE</scope>
    <source>
        <strain evidence="1">Pm1</strain>
    </source>
</reference>
<sequence length="71" mass="7972">MGETKSIKYDLKADAGTAQASGLVKPNYYHSLWFEDADPDVAQWHYDLEVCREEVDKTCMECGQVAADKKA</sequence>
<evidence type="ECO:0000313" key="1">
    <source>
        <dbReference type="EMBL" id="CAK7906225.1"/>
    </source>
</evidence>
<accession>A0AAV1T9R6</accession>
<dbReference type="EMBL" id="CAKLBY020000030">
    <property type="protein sequence ID" value="CAK7906225.1"/>
    <property type="molecule type" value="Genomic_DNA"/>
</dbReference>
<dbReference type="AlphaFoldDB" id="A0AAV1T9R6"/>